<proteinExistence type="predicted"/>
<protein>
    <submittedName>
        <fullName evidence="1">Uncharacterized protein</fullName>
    </submittedName>
</protein>
<dbReference type="EMBL" id="LT899436">
    <property type="protein sequence ID" value="SNR16155.1"/>
    <property type="molecule type" value="Genomic_DNA"/>
</dbReference>
<dbReference type="RefSeq" id="WP_095072491.1">
    <property type="nucleotide sequence ID" value="NZ_LT899436.1"/>
</dbReference>
<dbReference type="SUPFAM" id="SSF49464">
    <property type="entry name" value="Carboxypeptidase regulatory domain-like"/>
    <property type="match status" value="1"/>
</dbReference>
<name>A0A238UAQ1_9FLAO</name>
<dbReference type="InterPro" id="IPR008969">
    <property type="entry name" value="CarboxyPept-like_regulatory"/>
</dbReference>
<dbReference type="Proteomes" id="UP000215214">
    <property type="component" value="Chromosome TJEJU"/>
</dbReference>
<accession>A0A238UAQ1</accession>
<dbReference type="OrthoDB" id="1417583at2"/>
<evidence type="ECO:0000313" key="2">
    <source>
        <dbReference type="Proteomes" id="UP000215214"/>
    </source>
</evidence>
<reference evidence="1 2" key="1">
    <citation type="submission" date="2017-07" db="EMBL/GenBank/DDBJ databases">
        <authorList>
            <person name="Sun Z.S."/>
            <person name="Albrecht U."/>
            <person name="Echele G."/>
            <person name="Lee C.C."/>
        </authorList>
    </citation>
    <scope>NUCLEOTIDE SEQUENCE [LARGE SCALE GENOMIC DNA]</scope>
    <source>
        <strain evidence="2">type strain: KCTC 22618</strain>
    </source>
</reference>
<keyword evidence="2" id="KW-1185">Reference proteome</keyword>
<gene>
    <name evidence="1" type="ORF">TJEJU_2470</name>
</gene>
<organism evidence="1 2">
    <name type="scientific">Tenacibaculum jejuense</name>
    <dbReference type="NCBI Taxonomy" id="584609"/>
    <lineage>
        <taxon>Bacteria</taxon>
        <taxon>Pseudomonadati</taxon>
        <taxon>Bacteroidota</taxon>
        <taxon>Flavobacteriia</taxon>
        <taxon>Flavobacteriales</taxon>
        <taxon>Flavobacteriaceae</taxon>
        <taxon>Tenacibaculum</taxon>
    </lineage>
</organism>
<sequence length="265" mass="30382">MRNLITILFFSLSSFTILSQETTILEGKIIDTTGSIADAHVVNRTTKKGAISDENGKFEISVSINDIIEISSIQHYKRIITVTKEIFDLKKLECEVFLKSNLLNEVEVTNGDLFSRFQSTVDPKMQEIALVSAKNTLDFSNVKPVANSDYNQNDEVNKRLNNIVDPTKRFEGASFGFALPFSRIKKDNKQKRELRYKEKFPKLLKAKLGADFFHKKLGIPKDKYHNFLLYCEPLGIENLFKNGDIIGVMDIFFKESKTYLKLIHR</sequence>
<dbReference type="AlphaFoldDB" id="A0A238UAQ1"/>
<evidence type="ECO:0000313" key="1">
    <source>
        <dbReference type="EMBL" id="SNR16155.1"/>
    </source>
</evidence>
<dbReference type="KEGG" id="tje:TJEJU_2470"/>